<feature type="region of interest" description="Disordered" evidence="1">
    <location>
        <begin position="1"/>
        <end position="40"/>
    </location>
</feature>
<name>A0A8H4X108_9HYPO</name>
<evidence type="ECO:0000256" key="1">
    <source>
        <dbReference type="SAM" id="MobiDB-lite"/>
    </source>
</evidence>
<accession>A0A8H4X108</accession>
<reference evidence="2" key="1">
    <citation type="journal article" date="2020" name="BMC Genomics">
        <title>Correction to: Identification and distribution of gene clusters required for synthesis of sphingolipid metabolism inhibitors in diverse species of the filamentous fungus Fusarium.</title>
        <authorList>
            <person name="Kim H.S."/>
            <person name="Lohmar J.M."/>
            <person name="Busman M."/>
            <person name="Brown D.W."/>
            <person name="Naumann T.A."/>
            <person name="Divon H.H."/>
            <person name="Lysoe E."/>
            <person name="Uhlig S."/>
            <person name="Proctor R.H."/>
        </authorList>
    </citation>
    <scope>NUCLEOTIDE SEQUENCE</scope>
    <source>
        <strain evidence="2">NRRL 45417</strain>
    </source>
</reference>
<comment type="caution">
    <text evidence="2">The sequence shown here is derived from an EMBL/GenBank/DDBJ whole genome shotgun (WGS) entry which is preliminary data.</text>
</comment>
<gene>
    <name evidence="2" type="ORF">FGADI_2731</name>
</gene>
<evidence type="ECO:0000313" key="2">
    <source>
        <dbReference type="EMBL" id="KAF4957902.1"/>
    </source>
</evidence>
<dbReference type="AlphaFoldDB" id="A0A8H4X108"/>
<organism evidence="2 3">
    <name type="scientific">Fusarium gaditjirri</name>
    <dbReference type="NCBI Taxonomy" id="282569"/>
    <lineage>
        <taxon>Eukaryota</taxon>
        <taxon>Fungi</taxon>
        <taxon>Dikarya</taxon>
        <taxon>Ascomycota</taxon>
        <taxon>Pezizomycotina</taxon>
        <taxon>Sordariomycetes</taxon>
        <taxon>Hypocreomycetidae</taxon>
        <taxon>Hypocreales</taxon>
        <taxon>Nectriaceae</taxon>
        <taxon>Fusarium</taxon>
        <taxon>Fusarium nisikadoi species complex</taxon>
    </lineage>
</organism>
<dbReference type="EMBL" id="JABFAI010000060">
    <property type="protein sequence ID" value="KAF4957902.1"/>
    <property type="molecule type" value="Genomic_DNA"/>
</dbReference>
<reference evidence="2" key="2">
    <citation type="submission" date="2020-05" db="EMBL/GenBank/DDBJ databases">
        <authorList>
            <person name="Kim H.-S."/>
            <person name="Proctor R.H."/>
            <person name="Brown D.W."/>
        </authorList>
    </citation>
    <scope>NUCLEOTIDE SEQUENCE</scope>
    <source>
        <strain evidence="2">NRRL 45417</strain>
    </source>
</reference>
<dbReference type="OrthoDB" id="341259at2759"/>
<keyword evidence="3" id="KW-1185">Reference proteome</keyword>
<protein>
    <submittedName>
        <fullName evidence="2">Uncharacterized protein</fullName>
    </submittedName>
</protein>
<dbReference type="Proteomes" id="UP000604273">
    <property type="component" value="Unassembled WGS sequence"/>
</dbReference>
<sequence>MRPLYVAKQGTGNGVQEMVTPGVAPSDNKDTNSKTKIKSIQGQTESKLPVVSAAYMPYLSFSKYAVGPITDEQKERKVLFEKLLQAYKDDALHRSATLDESYYQFGPDRESKKDQDDRNKTQVVTKYLKGEKGESDDAFTLIRVKQLWVWTILDEWVITATSHAVDEDQEDKLSRDFLNHPAIREQIIEAASQPKFAARIATLIANYCADATGSQKNDNPDKLGAVIKGASYLACGIKDLRDELNILRSIVNFQETVQRDMAGNVLVVSQGSTTGRTSKKWKALPGVHRRV</sequence>
<proteinExistence type="predicted"/>
<evidence type="ECO:0000313" key="3">
    <source>
        <dbReference type="Proteomes" id="UP000604273"/>
    </source>
</evidence>